<gene>
    <name evidence="1" type="ORF">L2E82_43044</name>
</gene>
<reference evidence="1 2" key="2">
    <citation type="journal article" date="2022" name="Mol. Ecol. Resour.">
        <title>The genomes of chicory, endive, great burdock and yacon provide insights into Asteraceae paleo-polyploidization history and plant inulin production.</title>
        <authorList>
            <person name="Fan W."/>
            <person name="Wang S."/>
            <person name="Wang H."/>
            <person name="Wang A."/>
            <person name="Jiang F."/>
            <person name="Liu H."/>
            <person name="Zhao H."/>
            <person name="Xu D."/>
            <person name="Zhang Y."/>
        </authorList>
    </citation>
    <scope>NUCLEOTIDE SEQUENCE [LARGE SCALE GENOMIC DNA]</scope>
    <source>
        <strain evidence="2">cv. Punajuju</strain>
        <tissue evidence="1">Leaves</tissue>
    </source>
</reference>
<name>A0ACB8ZMK8_CICIN</name>
<evidence type="ECO:0000313" key="1">
    <source>
        <dbReference type="EMBL" id="KAI3699047.1"/>
    </source>
</evidence>
<comment type="caution">
    <text evidence="1">The sequence shown here is derived from an EMBL/GenBank/DDBJ whole genome shotgun (WGS) entry which is preliminary data.</text>
</comment>
<dbReference type="Proteomes" id="UP001055811">
    <property type="component" value="Linkage Group LG08"/>
</dbReference>
<evidence type="ECO:0000313" key="2">
    <source>
        <dbReference type="Proteomes" id="UP001055811"/>
    </source>
</evidence>
<protein>
    <submittedName>
        <fullName evidence="1">Uncharacterized protein</fullName>
    </submittedName>
</protein>
<sequence length="149" mass="16736">METTISDGAIEGWRERTMAYLFGSLTNSYINDTGWRCDRLSRSTPCADQEFFSPAMLQVPITVHFDHGSWREELMEVLELAMWAQEFIDETGIDAEAVCIGNVHGEYPASGPKHRLDLLKDLYDVASKNGVFIEPPDCLRTGPGTYISL</sequence>
<proteinExistence type="predicted"/>
<reference evidence="2" key="1">
    <citation type="journal article" date="2022" name="Mol. Ecol. Resour.">
        <title>The genomes of chicory, endive, great burdock and yacon provide insights into Asteraceae palaeo-polyploidization history and plant inulin production.</title>
        <authorList>
            <person name="Fan W."/>
            <person name="Wang S."/>
            <person name="Wang H."/>
            <person name="Wang A."/>
            <person name="Jiang F."/>
            <person name="Liu H."/>
            <person name="Zhao H."/>
            <person name="Xu D."/>
            <person name="Zhang Y."/>
        </authorList>
    </citation>
    <scope>NUCLEOTIDE SEQUENCE [LARGE SCALE GENOMIC DNA]</scope>
    <source>
        <strain evidence="2">cv. Punajuju</strain>
    </source>
</reference>
<keyword evidence="2" id="KW-1185">Reference proteome</keyword>
<organism evidence="1 2">
    <name type="scientific">Cichorium intybus</name>
    <name type="common">Chicory</name>
    <dbReference type="NCBI Taxonomy" id="13427"/>
    <lineage>
        <taxon>Eukaryota</taxon>
        <taxon>Viridiplantae</taxon>
        <taxon>Streptophyta</taxon>
        <taxon>Embryophyta</taxon>
        <taxon>Tracheophyta</taxon>
        <taxon>Spermatophyta</taxon>
        <taxon>Magnoliopsida</taxon>
        <taxon>eudicotyledons</taxon>
        <taxon>Gunneridae</taxon>
        <taxon>Pentapetalae</taxon>
        <taxon>asterids</taxon>
        <taxon>campanulids</taxon>
        <taxon>Asterales</taxon>
        <taxon>Asteraceae</taxon>
        <taxon>Cichorioideae</taxon>
        <taxon>Cichorieae</taxon>
        <taxon>Cichoriinae</taxon>
        <taxon>Cichorium</taxon>
    </lineage>
</organism>
<dbReference type="EMBL" id="CM042016">
    <property type="protein sequence ID" value="KAI3699047.1"/>
    <property type="molecule type" value="Genomic_DNA"/>
</dbReference>
<accession>A0ACB8ZMK8</accession>